<organism evidence="2">
    <name type="scientific">Candidatus Kentrum sp. UNK</name>
    <dbReference type="NCBI Taxonomy" id="2126344"/>
    <lineage>
        <taxon>Bacteria</taxon>
        <taxon>Pseudomonadati</taxon>
        <taxon>Pseudomonadota</taxon>
        <taxon>Gammaproteobacteria</taxon>
        <taxon>Candidatus Kentrum</taxon>
    </lineage>
</organism>
<evidence type="ECO:0000313" key="2">
    <source>
        <dbReference type="EMBL" id="VFK73276.1"/>
    </source>
</evidence>
<gene>
    <name evidence="1" type="ORF">BECKUNK1418G_GA0071005_11824</name>
    <name evidence="2" type="ORF">BECKUNK1418H_GA0071006_11824</name>
</gene>
<sequence length="105" mass="12225">MANETTSLVEVEFTPEFKRNLRMLAKKYRNIRVDIQPVIKQIQESDFIGDRVPKTGDYSIFKVRVGNRDIAKGKSAGYRLIYMKIRQISDIDNDLFKNGTRGYYA</sequence>
<dbReference type="EMBL" id="CAADFZ010000182">
    <property type="protein sequence ID" value="VFK67975.1"/>
    <property type="molecule type" value="Genomic_DNA"/>
</dbReference>
<dbReference type="AlphaFoldDB" id="A0A451B4T2"/>
<dbReference type="EMBL" id="CAADGD010000182">
    <property type="protein sequence ID" value="VFK73276.1"/>
    <property type="molecule type" value="Genomic_DNA"/>
</dbReference>
<evidence type="ECO:0008006" key="3">
    <source>
        <dbReference type="Google" id="ProtNLM"/>
    </source>
</evidence>
<evidence type="ECO:0000313" key="1">
    <source>
        <dbReference type="EMBL" id="VFK67975.1"/>
    </source>
</evidence>
<reference evidence="2" key="1">
    <citation type="submission" date="2019-02" db="EMBL/GenBank/DDBJ databases">
        <authorList>
            <person name="Gruber-Vodicka R. H."/>
            <person name="Seah K. B. B."/>
        </authorList>
    </citation>
    <scope>NUCLEOTIDE SEQUENCE</scope>
    <source>
        <strain evidence="2">BECK_BY19</strain>
        <strain evidence="1">BECK_BY8</strain>
    </source>
</reference>
<proteinExistence type="predicted"/>
<protein>
    <recommendedName>
        <fullName evidence="3">mRNA-degrading endonuclease RelE, toxin component of the RelBE toxin-antitoxin system</fullName>
    </recommendedName>
</protein>
<name>A0A451B4T2_9GAMM</name>
<accession>A0A451B4T2</accession>